<dbReference type="HOGENOM" id="CLU_2558045_0_0_1"/>
<dbReference type="InParanoid" id="G2YF64"/>
<proteinExistence type="predicted"/>
<sequence>MEKVAKEFAKQLRGVTNLIDNPDVTNKRSGFNNFQIGSLVQSTKIMMMRLAAFEEKNKMRVSKIVESEERNERLQIELRNLQ</sequence>
<dbReference type="AlphaFoldDB" id="G2YF64"/>
<accession>G2YF64</accession>
<dbReference type="EMBL" id="FQ790325">
    <property type="protein sequence ID" value="CCD50457.1"/>
    <property type="molecule type" value="Genomic_DNA"/>
</dbReference>
<reference evidence="2" key="1">
    <citation type="journal article" date="2011" name="PLoS Genet.">
        <title>Genomic analysis of the necrotrophic fungal pathogens Sclerotinia sclerotiorum and Botrytis cinerea.</title>
        <authorList>
            <person name="Amselem J."/>
            <person name="Cuomo C.A."/>
            <person name="van Kan J.A."/>
            <person name="Viaud M."/>
            <person name="Benito E.P."/>
            <person name="Couloux A."/>
            <person name="Coutinho P.M."/>
            <person name="de Vries R.P."/>
            <person name="Dyer P.S."/>
            <person name="Fillinger S."/>
            <person name="Fournier E."/>
            <person name="Gout L."/>
            <person name="Hahn M."/>
            <person name="Kohn L."/>
            <person name="Lapalu N."/>
            <person name="Plummer K.M."/>
            <person name="Pradier J.M."/>
            <person name="Quevillon E."/>
            <person name="Sharon A."/>
            <person name="Simon A."/>
            <person name="ten Have A."/>
            <person name="Tudzynski B."/>
            <person name="Tudzynski P."/>
            <person name="Wincker P."/>
            <person name="Andrew M."/>
            <person name="Anthouard V."/>
            <person name="Beever R.E."/>
            <person name="Beffa R."/>
            <person name="Benoit I."/>
            <person name="Bouzid O."/>
            <person name="Brault B."/>
            <person name="Chen Z."/>
            <person name="Choquer M."/>
            <person name="Collemare J."/>
            <person name="Cotton P."/>
            <person name="Danchin E.G."/>
            <person name="Da Silva C."/>
            <person name="Gautier A."/>
            <person name="Giraud C."/>
            <person name="Giraud T."/>
            <person name="Gonzalez C."/>
            <person name="Grossetete S."/>
            <person name="Guldener U."/>
            <person name="Henrissat B."/>
            <person name="Howlett B.J."/>
            <person name="Kodira C."/>
            <person name="Kretschmer M."/>
            <person name="Lappartient A."/>
            <person name="Leroch M."/>
            <person name="Levis C."/>
            <person name="Mauceli E."/>
            <person name="Neuveglise C."/>
            <person name="Oeser B."/>
            <person name="Pearson M."/>
            <person name="Poulain J."/>
            <person name="Poussereau N."/>
            <person name="Quesneville H."/>
            <person name="Rascle C."/>
            <person name="Schumacher J."/>
            <person name="Segurens B."/>
            <person name="Sexton A."/>
            <person name="Silva E."/>
            <person name="Sirven C."/>
            <person name="Soanes D.M."/>
            <person name="Talbot N.J."/>
            <person name="Templeton M."/>
            <person name="Yandava C."/>
            <person name="Yarden O."/>
            <person name="Zeng Q."/>
            <person name="Rollins J.A."/>
            <person name="Lebrun M.H."/>
            <person name="Dickman M."/>
        </authorList>
    </citation>
    <scope>NUCLEOTIDE SEQUENCE [LARGE SCALE GENOMIC DNA]</scope>
    <source>
        <strain evidence="2">T4</strain>
    </source>
</reference>
<organism evidence="1 2">
    <name type="scientific">Botryotinia fuckeliana (strain T4)</name>
    <name type="common">Noble rot fungus</name>
    <name type="synonym">Botrytis cinerea</name>
    <dbReference type="NCBI Taxonomy" id="999810"/>
    <lineage>
        <taxon>Eukaryota</taxon>
        <taxon>Fungi</taxon>
        <taxon>Dikarya</taxon>
        <taxon>Ascomycota</taxon>
        <taxon>Pezizomycotina</taxon>
        <taxon>Leotiomycetes</taxon>
        <taxon>Helotiales</taxon>
        <taxon>Sclerotiniaceae</taxon>
        <taxon>Botrytis</taxon>
    </lineage>
</organism>
<evidence type="ECO:0000313" key="1">
    <source>
        <dbReference type="EMBL" id="CCD50457.1"/>
    </source>
</evidence>
<dbReference type="OrthoDB" id="3564930at2759"/>
<name>G2YF64_BOTF4</name>
<evidence type="ECO:0000313" key="2">
    <source>
        <dbReference type="Proteomes" id="UP000008177"/>
    </source>
</evidence>
<dbReference type="Proteomes" id="UP000008177">
    <property type="component" value="Unplaced contigs"/>
</dbReference>
<gene>
    <name evidence="1" type="ORF">BofuT4_uP091440.1</name>
</gene>
<protein>
    <submittedName>
        <fullName evidence="1">Uncharacterized protein</fullName>
    </submittedName>
</protein>